<dbReference type="AlphaFoldDB" id="A0A250X2U2"/>
<evidence type="ECO:0000256" key="4">
    <source>
        <dbReference type="ARBA" id="ARBA00022701"/>
    </source>
</evidence>
<dbReference type="InterPro" id="IPR002151">
    <property type="entry name" value="Kinesin_light"/>
</dbReference>
<dbReference type="GO" id="GO:0007018">
    <property type="term" value="P:microtubule-based movement"/>
    <property type="evidence" value="ECO:0007669"/>
    <property type="project" value="TreeGrafter"/>
</dbReference>
<feature type="compositionally biased region" description="Polar residues" evidence="10">
    <location>
        <begin position="365"/>
        <end position="377"/>
    </location>
</feature>
<keyword evidence="6" id="KW-0802">TPR repeat</keyword>
<dbReference type="GO" id="GO:0005871">
    <property type="term" value="C:kinesin complex"/>
    <property type="evidence" value="ECO:0007669"/>
    <property type="project" value="InterPro"/>
</dbReference>
<evidence type="ECO:0000256" key="2">
    <source>
        <dbReference type="ARBA" id="ARBA00009622"/>
    </source>
</evidence>
<gene>
    <name evidence="11" type="ORF">CEUSTIGMA_g4834.t1</name>
</gene>
<dbReference type="GO" id="GO:0019894">
    <property type="term" value="F:kinesin binding"/>
    <property type="evidence" value="ECO:0007669"/>
    <property type="project" value="TreeGrafter"/>
</dbReference>
<accession>A0A250X2U2</accession>
<keyword evidence="4" id="KW-0493">Microtubule</keyword>
<dbReference type="Gene3D" id="1.25.40.10">
    <property type="entry name" value="Tetratricopeptide repeat domain"/>
    <property type="match status" value="1"/>
</dbReference>
<comment type="subcellular location">
    <subcellularLocation>
        <location evidence="1">Cytoplasm</location>
        <location evidence="1">Cytoskeleton</location>
    </subcellularLocation>
</comment>
<dbReference type="GO" id="GO:0005874">
    <property type="term" value="C:microtubule"/>
    <property type="evidence" value="ECO:0007669"/>
    <property type="project" value="UniProtKB-KW"/>
</dbReference>
<evidence type="ECO:0000313" key="11">
    <source>
        <dbReference type="EMBL" id="GAX77388.1"/>
    </source>
</evidence>
<organism evidence="11 12">
    <name type="scientific">Chlamydomonas eustigma</name>
    <dbReference type="NCBI Taxonomy" id="1157962"/>
    <lineage>
        <taxon>Eukaryota</taxon>
        <taxon>Viridiplantae</taxon>
        <taxon>Chlorophyta</taxon>
        <taxon>core chlorophytes</taxon>
        <taxon>Chlorophyceae</taxon>
        <taxon>CS clade</taxon>
        <taxon>Chlamydomonadales</taxon>
        <taxon>Chlamydomonadaceae</taxon>
        <taxon>Chlamydomonas</taxon>
    </lineage>
</organism>
<dbReference type="InterPro" id="IPR019734">
    <property type="entry name" value="TPR_rpt"/>
</dbReference>
<dbReference type="OrthoDB" id="626167at2759"/>
<dbReference type="GO" id="GO:0005737">
    <property type="term" value="C:cytoplasm"/>
    <property type="evidence" value="ECO:0007669"/>
    <property type="project" value="TreeGrafter"/>
</dbReference>
<dbReference type="EMBL" id="BEGY01000024">
    <property type="protein sequence ID" value="GAX77388.1"/>
    <property type="molecule type" value="Genomic_DNA"/>
</dbReference>
<evidence type="ECO:0000256" key="5">
    <source>
        <dbReference type="ARBA" id="ARBA00022737"/>
    </source>
</evidence>
<dbReference type="Pfam" id="PF13424">
    <property type="entry name" value="TPR_12"/>
    <property type="match status" value="1"/>
</dbReference>
<dbReference type="Proteomes" id="UP000232323">
    <property type="component" value="Unassembled WGS sequence"/>
</dbReference>
<dbReference type="SMART" id="SM00028">
    <property type="entry name" value="TPR"/>
    <property type="match status" value="3"/>
</dbReference>
<keyword evidence="9" id="KW-0206">Cytoskeleton</keyword>
<comment type="similarity">
    <text evidence="2">Belongs to the kinesin light chain family.</text>
</comment>
<feature type="region of interest" description="Disordered" evidence="10">
    <location>
        <begin position="365"/>
        <end position="401"/>
    </location>
</feature>
<dbReference type="Pfam" id="PF13374">
    <property type="entry name" value="TPR_10"/>
    <property type="match status" value="1"/>
</dbReference>
<evidence type="ECO:0000256" key="3">
    <source>
        <dbReference type="ARBA" id="ARBA00022490"/>
    </source>
</evidence>
<keyword evidence="3" id="KW-0963">Cytoplasm</keyword>
<evidence type="ECO:0000256" key="8">
    <source>
        <dbReference type="ARBA" id="ARBA00023175"/>
    </source>
</evidence>
<evidence type="ECO:0000313" key="12">
    <source>
        <dbReference type="Proteomes" id="UP000232323"/>
    </source>
</evidence>
<evidence type="ECO:0000256" key="10">
    <source>
        <dbReference type="SAM" id="MobiDB-lite"/>
    </source>
</evidence>
<comment type="caution">
    <text evidence="11">The sequence shown here is derived from an EMBL/GenBank/DDBJ whole genome shotgun (WGS) entry which is preliminary data.</text>
</comment>
<sequence>MVFVSYPLLLRKSLLRETSSDSQDGNRAVNVALCQQAVELARTHRGHLNIRPAPDCQSTGSVASVLDPLCQGVSIVVLQALKDQIKQHGFDIEVMTSFQVYDIIIEPSTEEGAIAYVELLDGNLRGPPEFYVSHSLDTPFSATIDEAICTIQNIKADQPLDSTYVWIDILCRRNIGSDGKPLDFKQRLADVRTAIDASTGPSIICIDPRGQSFLDARVLYDVWSSGVVWSGDKMRITLPQIMSPPEVLAILSNTDPLSACTSNASEVSAIREELERRGGSQDNLRMCICCALLEATSAEVKELTSRPGLRPEFFINALHQCAIYAKACGVISEGKVLHAEAARMMAEYRDTLKLGSSNNVLDDSCSGTTELLGSDPTSPRMGGDASPADPNRRRTMSTSSMRDSIELSASMDLGRISVVRRTSADRASDAVTRARGIMRESGVIMMSPEDCDVSLGSSMVITNDTASSSTVLPGISIVALLAFQDQMCKAGFKTDNLTTREVYDQVVKPMTRNGRAAYVELLDAAHRGPHQHYIAHAWGMPFSSLVSQVVESVLRLNAPENASGTYVWLDFLCRRHTDKDGQELPPEQPLQDARAAICASSGLCLLNMDGDGKVLELSHILYEVWCIGKLKGGVMMRALCSEIMTVGHVLDSLAHADPATACCRSVDELSAMLREMEQEGGIVNFRKWLSMILLEAANAEVQELAVCPDPKLDYLACALHKCAVFARACGAEEESVGLHADASRLMVKTHGSSHALSAGCLIGYAEALMLSKKYLEAERHFRKGLNVQLRALGSEHPDSVRACRNLALVLKKLGKLFESETLYRQALATYERTCDPESTAIAGTCLQLAVLLVSRKNYEEAQQLSERALRIHDIVLGTTNSVTLENMVLLRDLAKLQQNRQIWEKYYRELTFRRARLEGA</sequence>
<evidence type="ECO:0000256" key="6">
    <source>
        <dbReference type="ARBA" id="ARBA00022803"/>
    </source>
</evidence>
<evidence type="ECO:0000256" key="7">
    <source>
        <dbReference type="ARBA" id="ARBA00023054"/>
    </source>
</evidence>
<protein>
    <submittedName>
        <fullName evidence="11">Uncharacterized protein</fullName>
    </submittedName>
</protein>
<evidence type="ECO:0000256" key="9">
    <source>
        <dbReference type="ARBA" id="ARBA00023212"/>
    </source>
</evidence>
<dbReference type="SUPFAM" id="SSF48452">
    <property type="entry name" value="TPR-like"/>
    <property type="match status" value="1"/>
</dbReference>
<dbReference type="InterPro" id="IPR011990">
    <property type="entry name" value="TPR-like_helical_dom_sf"/>
</dbReference>
<proteinExistence type="inferred from homology"/>
<reference evidence="11 12" key="1">
    <citation type="submission" date="2017-08" db="EMBL/GenBank/DDBJ databases">
        <title>Acidophilic green algal genome provides insights into adaptation to an acidic environment.</title>
        <authorList>
            <person name="Hirooka S."/>
            <person name="Hirose Y."/>
            <person name="Kanesaki Y."/>
            <person name="Higuchi S."/>
            <person name="Fujiwara T."/>
            <person name="Onuma R."/>
            <person name="Era A."/>
            <person name="Ohbayashi R."/>
            <person name="Uzuka A."/>
            <person name="Nozaki H."/>
            <person name="Yoshikawa H."/>
            <person name="Miyagishima S.Y."/>
        </authorList>
    </citation>
    <scope>NUCLEOTIDE SEQUENCE [LARGE SCALE GENOMIC DNA]</scope>
    <source>
        <strain evidence="11 12">NIES-2499</strain>
    </source>
</reference>
<dbReference type="STRING" id="1157962.A0A250X2U2"/>
<keyword evidence="12" id="KW-1185">Reference proteome</keyword>
<evidence type="ECO:0000256" key="1">
    <source>
        <dbReference type="ARBA" id="ARBA00004245"/>
    </source>
</evidence>
<keyword evidence="8" id="KW-0505">Motor protein</keyword>
<name>A0A250X2U2_9CHLO</name>
<keyword evidence="7" id="KW-0175">Coiled coil</keyword>
<keyword evidence="5" id="KW-0677">Repeat</keyword>
<dbReference type="PANTHER" id="PTHR45783">
    <property type="entry name" value="KINESIN LIGHT CHAIN"/>
    <property type="match status" value="1"/>
</dbReference>
<dbReference type="PANTHER" id="PTHR45783:SF3">
    <property type="entry name" value="KINESIN LIGHT CHAIN"/>
    <property type="match status" value="1"/>
</dbReference>